<dbReference type="Proteomes" id="UP001562159">
    <property type="component" value="Unassembled WGS sequence"/>
</dbReference>
<dbReference type="PANTHER" id="PTHR48020">
    <property type="entry name" value="PROTON MYO-INOSITOL COTRANSPORTER"/>
    <property type="match status" value="1"/>
</dbReference>
<evidence type="ECO:0000256" key="7">
    <source>
        <dbReference type="RuleBase" id="RU003346"/>
    </source>
</evidence>
<dbReference type="Gene3D" id="1.20.1250.20">
    <property type="entry name" value="MFS general substrate transporter like domains"/>
    <property type="match status" value="1"/>
</dbReference>
<feature type="transmembrane region" description="Helical" evidence="8">
    <location>
        <begin position="27"/>
        <end position="57"/>
    </location>
</feature>
<dbReference type="PROSITE" id="PS00217">
    <property type="entry name" value="SUGAR_TRANSPORT_2"/>
    <property type="match status" value="1"/>
</dbReference>
<keyword evidence="11" id="KW-1185">Reference proteome</keyword>
<dbReference type="InterPro" id="IPR005829">
    <property type="entry name" value="Sugar_transporter_CS"/>
</dbReference>
<comment type="caution">
    <text evidence="10">The sequence shown here is derived from an EMBL/GenBank/DDBJ whole genome shotgun (WGS) entry which is preliminary data.</text>
</comment>
<evidence type="ECO:0000313" key="11">
    <source>
        <dbReference type="Proteomes" id="UP001562159"/>
    </source>
</evidence>
<feature type="transmembrane region" description="Helical" evidence="8">
    <location>
        <begin position="334"/>
        <end position="356"/>
    </location>
</feature>
<evidence type="ECO:0000256" key="5">
    <source>
        <dbReference type="ARBA" id="ARBA00022989"/>
    </source>
</evidence>
<reference evidence="10 11" key="1">
    <citation type="submission" date="2024-07" db="EMBL/GenBank/DDBJ databases">
        <title>Molecular mechanisms and environmental adaptations of flagellar loss and biofilm growth of Rhodanobacter under environmental stress.</title>
        <authorList>
            <person name="Chen M."/>
        </authorList>
    </citation>
    <scope>NUCLEOTIDE SEQUENCE [LARGE SCALE GENOMIC DNA]</scope>
    <source>
        <strain evidence="10 11">RS22</strain>
    </source>
</reference>
<evidence type="ECO:0000256" key="3">
    <source>
        <dbReference type="ARBA" id="ARBA00022448"/>
    </source>
</evidence>
<keyword evidence="6 8" id="KW-0472">Membrane</keyword>
<protein>
    <submittedName>
        <fullName evidence="10">Sugar porter family MFS transporter</fullName>
    </submittedName>
</protein>
<feature type="transmembrane region" description="Helical" evidence="8">
    <location>
        <begin position="155"/>
        <end position="173"/>
    </location>
</feature>
<name>A0ABV4AME1_9GAMM</name>
<feature type="transmembrane region" description="Helical" evidence="8">
    <location>
        <begin position="362"/>
        <end position="387"/>
    </location>
</feature>
<dbReference type="NCBIfam" id="TIGR00879">
    <property type="entry name" value="SP"/>
    <property type="match status" value="1"/>
</dbReference>
<evidence type="ECO:0000256" key="6">
    <source>
        <dbReference type="ARBA" id="ARBA00023136"/>
    </source>
</evidence>
<evidence type="ECO:0000259" key="9">
    <source>
        <dbReference type="PROSITE" id="PS50850"/>
    </source>
</evidence>
<dbReference type="InterPro" id="IPR020846">
    <property type="entry name" value="MFS_dom"/>
</dbReference>
<dbReference type="PROSITE" id="PS50850">
    <property type="entry name" value="MFS"/>
    <property type="match status" value="1"/>
</dbReference>
<dbReference type="InterPro" id="IPR003663">
    <property type="entry name" value="Sugar/inositol_transpt"/>
</dbReference>
<accession>A0ABV4AME1</accession>
<dbReference type="PANTHER" id="PTHR48020:SF12">
    <property type="entry name" value="PROTON MYO-INOSITOL COTRANSPORTER"/>
    <property type="match status" value="1"/>
</dbReference>
<dbReference type="Pfam" id="PF00083">
    <property type="entry name" value="Sugar_tr"/>
    <property type="match status" value="1"/>
</dbReference>
<proteinExistence type="inferred from homology"/>
<feature type="transmembrane region" description="Helical" evidence="8">
    <location>
        <begin position="304"/>
        <end position="322"/>
    </location>
</feature>
<feature type="domain" description="Major facilitator superfamily (MFS) profile" evidence="9">
    <location>
        <begin position="31"/>
        <end position="454"/>
    </location>
</feature>
<organism evidence="10 11">
    <name type="scientific">Rhodanobacter humi</name>
    <dbReference type="NCBI Taxonomy" id="1888173"/>
    <lineage>
        <taxon>Bacteria</taxon>
        <taxon>Pseudomonadati</taxon>
        <taxon>Pseudomonadota</taxon>
        <taxon>Gammaproteobacteria</taxon>
        <taxon>Lysobacterales</taxon>
        <taxon>Rhodanobacteraceae</taxon>
        <taxon>Rhodanobacter</taxon>
    </lineage>
</organism>
<sequence length="476" mass="50876">MYQSSGEARVVTPHEVSMGRRQKAVPIIYIVGPIAALAGLLFGMDIGIISGALPLIAKAFRASDVIQEFVVSAMMLGAALGAITGGWLSHRFGRRITLLISGVVFVLGAIGCALAVSAYMLIGMRAILGIAVGISSYIAPIYLSEISPERSRGALISGYQLAIMVGILVAYLIDAGLSYSGSWRLMLGSMAPLAGILVLTMFFLPTSPRWLMSKRRDDEAFHVLLKLRQNDAGVARAEMAAIRQSLQVEGNGFRLFLKNGNFRRSTLLGMLLQFMQQFTGANVILYYAPKILGLAGIATGANRMWGTVAIGVLMALATFIAVSQVDRVGRKPLLYIGYAVMGACMLGMGVLFNVGLGTSFSAGIAIALLIAFVISYAMSAAPVVWILCSEIQPLNGRDFGVSCSTVTNWVSNFIVGATFLSLLTTLGTGLTFCVYAALNFLFIVLVFLLLPETKGVTLENIERKLMSGVRLRNIGV</sequence>
<feature type="transmembrane region" description="Helical" evidence="8">
    <location>
        <begin position="399"/>
        <end position="423"/>
    </location>
</feature>
<dbReference type="InterPro" id="IPR005828">
    <property type="entry name" value="MFS_sugar_transport-like"/>
</dbReference>
<dbReference type="EMBL" id="JBGBPY010000001">
    <property type="protein sequence ID" value="MEY2181574.1"/>
    <property type="molecule type" value="Genomic_DNA"/>
</dbReference>
<keyword evidence="4 8" id="KW-0812">Transmembrane</keyword>
<keyword evidence="3 7" id="KW-0813">Transport</keyword>
<evidence type="ECO:0000313" key="10">
    <source>
        <dbReference type="EMBL" id="MEY2181574.1"/>
    </source>
</evidence>
<evidence type="ECO:0000256" key="1">
    <source>
        <dbReference type="ARBA" id="ARBA00004141"/>
    </source>
</evidence>
<dbReference type="CDD" id="cd17315">
    <property type="entry name" value="MFS_GLUT_like"/>
    <property type="match status" value="1"/>
</dbReference>
<dbReference type="PRINTS" id="PR00171">
    <property type="entry name" value="SUGRTRNSPORT"/>
</dbReference>
<feature type="transmembrane region" description="Helical" evidence="8">
    <location>
        <begin position="267"/>
        <end position="288"/>
    </location>
</feature>
<evidence type="ECO:0000256" key="8">
    <source>
        <dbReference type="SAM" id="Phobius"/>
    </source>
</evidence>
<gene>
    <name evidence="10" type="ORF">AB7878_04020</name>
</gene>
<feature type="transmembrane region" description="Helical" evidence="8">
    <location>
        <begin position="185"/>
        <end position="206"/>
    </location>
</feature>
<feature type="transmembrane region" description="Helical" evidence="8">
    <location>
        <begin position="96"/>
        <end position="116"/>
    </location>
</feature>
<feature type="transmembrane region" description="Helical" evidence="8">
    <location>
        <begin position="429"/>
        <end position="450"/>
    </location>
</feature>
<dbReference type="InterPro" id="IPR036259">
    <property type="entry name" value="MFS_trans_sf"/>
</dbReference>
<dbReference type="SUPFAM" id="SSF103473">
    <property type="entry name" value="MFS general substrate transporter"/>
    <property type="match status" value="1"/>
</dbReference>
<comment type="subcellular location">
    <subcellularLocation>
        <location evidence="1">Membrane</location>
        <topology evidence="1">Multi-pass membrane protein</topology>
    </subcellularLocation>
</comment>
<feature type="transmembrane region" description="Helical" evidence="8">
    <location>
        <begin position="122"/>
        <end position="143"/>
    </location>
</feature>
<evidence type="ECO:0000256" key="2">
    <source>
        <dbReference type="ARBA" id="ARBA00010992"/>
    </source>
</evidence>
<keyword evidence="5 8" id="KW-1133">Transmembrane helix</keyword>
<comment type="similarity">
    <text evidence="2 7">Belongs to the major facilitator superfamily. Sugar transporter (TC 2.A.1.1) family.</text>
</comment>
<dbReference type="InterPro" id="IPR050814">
    <property type="entry name" value="Myo-inositol_Transporter"/>
</dbReference>
<evidence type="ECO:0000256" key="4">
    <source>
        <dbReference type="ARBA" id="ARBA00022692"/>
    </source>
</evidence>
<feature type="transmembrane region" description="Helical" evidence="8">
    <location>
        <begin position="69"/>
        <end position="89"/>
    </location>
</feature>